<feature type="domain" description="DDH" evidence="7">
    <location>
        <begin position="88"/>
        <end position="236"/>
    </location>
</feature>
<sequence length="590" mass="64954">MRHPDQQKVGRGRRVWRLAPPAPEIVRAALRRWPALLQDLLYHRGITSAEAADQFLARDGSAGDPFWLKGMEPALERLGRAIARGEPVAVYGDYDVDGVTATVMLVQALQALGARVRPYIPHRETEGYGLNGEALRSLAEEGIRVVITVDCGARAVTEAALARSLGLDLIVTDHHLPGEVLPEVILINPRQPDCPYPFKELAGVGVAYKLVQALKVRYPHAPFEPEDFLDLVALGTVADIVPLLGENRALVARGLERLRAPARVGLQALYQVAGLEASQVDPWAISFILAPRLNAAGRLEHARAAYRLLMTRDPAEAVALAEELDRQNRERQVLTQATEEAVRAMAIPEDRVPWLIFAASEDFRPGVVGLAAGRLAESFYRPAVVISLMGEEGRGSARSIPEFHITRALDACADLLVRHGGHAAAAGFVVRRENLERLRERLQELAAQALSACELQPTLMVEAVLPLREVTWRLHEWLTRLEPYGYGNPAPRFLSRGVAVRSVRTVGNDGQHLRMVLTVPEGGPVWDAIAFRQGDRAAEVRPGMRLDVVFEVRAEHWNGEPRLTLLVEDFAPSAGPSMVPLPWSGLEHRE</sequence>
<reference evidence="11" key="1">
    <citation type="submission" date="2017-09" db="EMBL/GenBank/DDBJ databases">
        <title>Metaegenomics of thermophilic ammonia-oxidizing enrichment culture.</title>
        <authorList>
            <person name="Kato S."/>
            <person name="Suzuki K."/>
        </authorList>
    </citation>
    <scope>NUCLEOTIDE SEQUENCE [LARGE SCALE GENOMIC DNA]</scope>
</reference>
<keyword evidence="3" id="KW-0540">Nuclease</keyword>
<dbReference type="Gene3D" id="2.40.50.460">
    <property type="match status" value="1"/>
</dbReference>
<dbReference type="InterPro" id="IPR051673">
    <property type="entry name" value="SSDNA_exonuclease_RecJ"/>
</dbReference>
<dbReference type="Pfam" id="PF17768">
    <property type="entry name" value="RecJ_OB"/>
    <property type="match status" value="1"/>
</dbReference>
<evidence type="ECO:0000256" key="2">
    <source>
        <dbReference type="ARBA" id="ARBA00019841"/>
    </source>
</evidence>
<dbReference type="InterPro" id="IPR038763">
    <property type="entry name" value="DHH_sf"/>
</dbReference>
<proteinExistence type="inferred from homology"/>
<dbReference type="SUPFAM" id="SSF64182">
    <property type="entry name" value="DHH phosphoesterases"/>
    <property type="match status" value="1"/>
</dbReference>
<dbReference type="AlphaFoldDB" id="A0A2H5Y714"/>
<keyword evidence="4 10" id="KW-0378">Hydrolase</keyword>
<feature type="domain" description="DHHA1" evidence="8">
    <location>
        <begin position="358"/>
        <end position="446"/>
    </location>
</feature>
<dbReference type="EMBL" id="BEHY01000029">
    <property type="protein sequence ID" value="GBD09168.1"/>
    <property type="molecule type" value="Genomic_DNA"/>
</dbReference>
<comment type="similarity">
    <text evidence="1">Belongs to the RecJ family.</text>
</comment>
<accession>A0A2H5Y714</accession>
<feature type="coiled-coil region" evidence="6">
    <location>
        <begin position="428"/>
        <end position="455"/>
    </location>
</feature>
<gene>
    <name evidence="10" type="primary">recJ</name>
    <name evidence="10" type="ORF">HRbin22_01416</name>
</gene>
<dbReference type="InterPro" id="IPR003156">
    <property type="entry name" value="DHHA1_dom"/>
</dbReference>
<keyword evidence="5 10" id="KW-0269">Exonuclease</keyword>
<evidence type="ECO:0000256" key="1">
    <source>
        <dbReference type="ARBA" id="ARBA00005915"/>
    </source>
</evidence>
<evidence type="ECO:0000256" key="4">
    <source>
        <dbReference type="ARBA" id="ARBA00022801"/>
    </source>
</evidence>
<evidence type="ECO:0000256" key="6">
    <source>
        <dbReference type="SAM" id="Coils"/>
    </source>
</evidence>
<dbReference type="GO" id="GO:0006310">
    <property type="term" value="P:DNA recombination"/>
    <property type="evidence" value="ECO:0007669"/>
    <property type="project" value="InterPro"/>
</dbReference>
<dbReference type="Pfam" id="PF02272">
    <property type="entry name" value="DHHA1"/>
    <property type="match status" value="1"/>
</dbReference>
<evidence type="ECO:0000256" key="5">
    <source>
        <dbReference type="ARBA" id="ARBA00022839"/>
    </source>
</evidence>
<comment type="caution">
    <text evidence="10">The sequence shown here is derived from an EMBL/GenBank/DDBJ whole genome shotgun (WGS) entry which is preliminary data.</text>
</comment>
<evidence type="ECO:0000259" key="7">
    <source>
        <dbReference type="Pfam" id="PF01368"/>
    </source>
</evidence>
<dbReference type="GO" id="GO:0003676">
    <property type="term" value="F:nucleic acid binding"/>
    <property type="evidence" value="ECO:0007669"/>
    <property type="project" value="InterPro"/>
</dbReference>
<dbReference type="Pfam" id="PF01368">
    <property type="entry name" value="DHH"/>
    <property type="match status" value="1"/>
</dbReference>
<dbReference type="PANTHER" id="PTHR30255:SF2">
    <property type="entry name" value="SINGLE-STRANDED-DNA-SPECIFIC EXONUCLEASE RECJ"/>
    <property type="match status" value="1"/>
</dbReference>
<dbReference type="Gene3D" id="3.90.1640.30">
    <property type="match status" value="1"/>
</dbReference>
<dbReference type="NCBIfam" id="TIGR00644">
    <property type="entry name" value="recJ"/>
    <property type="match status" value="1"/>
</dbReference>
<feature type="domain" description="RecJ OB" evidence="9">
    <location>
        <begin position="462"/>
        <end position="569"/>
    </location>
</feature>
<dbReference type="InterPro" id="IPR004610">
    <property type="entry name" value="RecJ"/>
</dbReference>
<dbReference type="InterPro" id="IPR041122">
    <property type="entry name" value="RecJ_OB"/>
</dbReference>
<evidence type="ECO:0000259" key="8">
    <source>
        <dbReference type="Pfam" id="PF02272"/>
    </source>
</evidence>
<evidence type="ECO:0000313" key="11">
    <source>
        <dbReference type="Proteomes" id="UP000236642"/>
    </source>
</evidence>
<dbReference type="GO" id="GO:0008409">
    <property type="term" value="F:5'-3' exonuclease activity"/>
    <property type="evidence" value="ECO:0007669"/>
    <property type="project" value="InterPro"/>
</dbReference>
<evidence type="ECO:0000313" key="10">
    <source>
        <dbReference type="EMBL" id="GBD09168.1"/>
    </source>
</evidence>
<protein>
    <recommendedName>
        <fullName evidence="2">Single-stranded-DNA-specific exonuclease RecJ</fullName>
    </recommendedName>
</protein>
<dbReference type="PANTHER" id="PTHR30255">
    <property type="entry name" value="SINGLE-STRANDED-DNA-SPECIFIC EXONUCLEASE RECJ"/>
    <property type="match status" value="1"/>
</dbReference>
<dbReference type="GO" id="GO:0006281">
    <property type="term" value="P:DNA repair"/>
    <property type="evidence" value="ECO:0007669"/>
    <property type="project" value="InterPro"/>
</dbReference>
<name>A0A2H5Y714_9CHLR</name>
<evidence type="ECO:0000259" key="9">
    <source>
        <dbReference type="Pfam" id="PF17768"/>
    </source>
</evidence>
<dbReference type="InterPro" id="IPR001667">
    <property type="entry name" value="DDH_dom"/>
</dbReference>
<evidence type="ECO:0000256" key="3">
    <source>
        <dbReference type="ARBA" id="ARBA00022722"/>
    </source>
</evidence>
<keyword evidence="6" id="KW-0175">Coiled coil</keyword>
<dbReference type="Proteomes" id="UP000236642">
    <property type="component" value="Unassembled WGS sequence"/>
</dbReference>
<organism evidence="10 11">
    <name type="scientific">Candidatus Thermoflexus japonica</name>
    <dbReference type="NCBI Taxonomy" id="2035417"/>
    <lineage>
        <taxon>Bacteria</taxon>
        <taxon>Bacillati</taxon>
        <taxon>Chloroflexota</taxon>
        <taxon>Thermoflexia</taxon>
        <taxon>Thermoflexales</taxon>
        <taxon>Thermoflexaceae</taxon>
        <taxon>Thermoflexus</taxon>
    </lineage>
</organism>